<dbReference type="VEuPathDB" id="TrichDB:TVAG_430130"/>
<feature type="coiled-coil region" evidence="1">
    <location>
        <begin position="378"/>
        <end position="432"/>
    </location>
</feature>
<name>A2EI89_TRIV3</name>
<dbReference type="OrthoDB" id="10679374at2759"/>
<feature type="coiled-coil region" evidence="1">
    <location>
        <begin position="214"/>
        <end position="332"/>
    </location>
</feature>
<reference evidence="2" key="2">
    <citation type="journal article" date="2007" name="Science">
        <title>Draft genome sequence of the sexually transmitted pathogen Trichomonas vaginalis.</title>
        <authorList>
            <person name="Carlton J.M."/>
            <person name="Hirt R.P."/>
            <person name="Silva J.C."/>
            <person name="Delcher A.L."/>
            <person name="Schatz M."/>
            <person name="Zhao Q."/>
            <person name="Wortman J.R."/>
            <person name="Bidwell S.L."/>
            <person name="Alsmark U.C.M."/>
            <person name="Besteiro S."/>
            <person name="Sicheritz-Ponten T."/>
            <person name="Noel C.J."/>
            <person name="Dacks J.B."/>
            <person name="Foster P.G."/>
            <person name="Simillion C."/>
            <person name="Van de Peer Y."/>
            <person name="Miranda-Saavedra D."/>
            <person name="Barton G.J."/>
            <person name="Westrop G.D."/>
            <person name="Mueller S."/>
            <person name="Dessi D."/>
            <person name="Fiori P.L."/>
            <person name="Ren Q."/>
            <person name="Paulsen I."/>
            <person name="Zhang H."/>
            <person name="Bastida-Corcuera F.D."/>
            <person name="Simoes-Barbosa A."/>
            <person name="Brown M.T."/>
            <person name="Hayes R.D."/>
            <person name="Mukherjee M."/>
            <person name="Okumura C.Y."/>
            <person name="Schneider R."/>
            <person name="Smith A.J."/>
            <person name="Vanacova S."/>
            <person name="Villalvazo M."/>
            <person name="Haas B.J."/>
            <person name="Pertea M."/>
            <person name="Feldblyum T.V."/>
            <person name="Utterback T.R."/>
            <person name="Shu C.L."/>
            <person name="Osoegawa K."/>
            <person name="de Jong P.J."/>
            <person name="Hrdy I."/>
            <person name="Horvathova L."/>
            <person name="Zubacova Z."/>
            <person name="Dolezal P."/>
            <person name="Malik S.B."/>
            <person name="Logsdon J.M. Jr."/>
            <person name="Henze K."/>
            <person name="Gupta A."/>
            <person name="Wang C.C."/>
            <person name="Dunne R.L."/>
            <person name="Upcroft J.A."/>
            <person name="Upcroft P."/>
            <person name="White O."/>
            <person name="Salzberg S.L."/>
            <person name="Tang P."/>
            <person name="Chiu C.-H."/>
            <person name="Lee Y.-S."/>
            <person name="Embley T.M."/>
            <person name="Coombs G.H."/>
            <person name="Mottram J.C."/>
            <person name="Tachezy J."/>
            <person name="Fraser-Liggett C.M."/>
            <person name="Johnson P.J."/>
        </authorList>
    </citation>
    <scope>NUCLEOTIDE SEQUENCE [LARGE SCALE GENOMIC DNA]</scope>
    <source>
        <strain evidence="2">G3</strain>
    </source>
</reference>
<dbReference type="VEuPathDB" id="TrichDB:TVAGG3_0776020"/>
<sequence length="462" mass="55402">MMNQECNINEPASLEAMRRLGISLNELNARNPQTFAKAGCDDTVTQFFYKKFEENRKSLIDQIKQKRQEVLNEKSDNRVVSADVRRDKIFIEKDKMLIQQQEQKTNNILKHMFMKRLREIHSQTLVEQMMQKTLSRTAEIARQQAEKIRTAQIRAMNFEFKSREKVFTPPEYRPSEPDPAELRRNQIRQEIAKQRHDQWVEKERQIQSARQRSQQLLDEKINTMKQSIEKSENRFQNWQKQAQTARLSRVPPQIRSYVEINETLKSREEDRRNALLETINRKENQFRENRAKIAEGVQTKYREIAKNEQEKLNRVKISRDAIEAENQQKREKFLQESEQKDMRAEQARSKDMLAVAKQIVDRDEKITQARRRKLAQDYEFQRSKMLSEEDQKARLETQREMARVNQMRTGAQIRVQQRMERLKIELARLRTLDDKKTLRNIRTILEVEENEMQEMISAVHQT</sequence>
<gene>
    <name evidence="2" type="ORF">TVAG_430130</name>
</gene>
<dbReference type="KEGG" id="tva:4765542"/>
<proteinExistence type="predicted"/>
<keyword evidence="3" id="KW-1185">Reference proteome</keyword>
<dbReference type="SMR" id="A2EI89"/>
<organism evidence="2 3">
    <name type="scientific">Trichomonas vaginalis (strain ATCC PRA-98 / G3)</name>
    <dbReference type="NCBI Taxonomy" id="412133"/>
    <lineage>
        <taxon>Eukaryota</taxon>
        <taxon>Metamonada</taxon>
        <taxon>Parabasalia</taxon>
        <taxon>Trichomonadida</taxon>
        <taxon>Trichomonadidae</taxon>
        <taxon>Trichomonas</taxon>
    </lineage>
</organism>
<dbReference type="STRING" id="5722.A2EI89"/>
<dbReference type="AlphaFoldDB" id="A2EI89"/>
<reference evidence="2" key="1">
    <citation type="submission" date="2006-10" db="EMBL/GenBank/DDBJ databases">
        <authorList>
            <person name="Amadeo P."/>
            <person name="Zhao Q."/>
            <person name="Wortman J."/>
            <person name="Fraser-Liggett C."/>
            <person name="Carlton J."/>
        </authorList>
    </citation>
    <scope>NUCLEOTIDE SEQUENCE</scope>
    <source>
        <strain evidence="2">G3</strain>
    </source>
</reference>
<evidence type="ECO:0000313" key="2">
    <source>
        <dbReference type="EMBL" id="EAY07649.1"/>
    </source>
</evidence>
<dbReference type="Proteomes" id="UP000001542">
    <property type="component" value="Unassembled WGS sequence"/>
</dbReference>
<protein>
    <submittedName>
        <fullName evidence="2">Uncharacterized protein</fullName>
    </submittedName>
</protein>
<evidence type="ECO:0000313" key="3">
    <source>
        <dbReference type="Proteomes" id="UP000001542"/>
    </source>
</evidence>
<evidence type="ECO:0000256" key="1">
    <source>
        <dbReference type="SAM" id="Coils"/>
    </source>
</evidence>
<dbReference type="InParanoid" id="A2EI89"/>
<dbReference type="EMBL" id="DS113395">
    <property type="protein sequence ID" value="EAY07649.1"/>
    <property type="molecule type" value="Genomic_DNA"/>
</dbReference>
<accession>A2EI89</accession>
<dbReference type="RefSeq" id="XP_001319872.1">
    <property type="nucleotide sequence ID" value="XM_001319837.1"/>
</dbReference>
<keyword evidence="1" id="KW-0175">Coiled coil</keyword>